<organism evidence="2 3">
    <name type="scientific">Morus notabilis</name>
    <dbReference type="NCBI Taxonomy" id="981085"/>
    <lineage>
        <taxon>Eukaryota</taxon>
        <taxon>Viridiplantae</taxon>
        <taxon>Streptophyta</taxon>
        <taxon>Embryophyta</taxon>
        <taxon>Tracheophyta</taxon>
        <taxon>Spermatophyta</taxon>
        <taxon>Magnoliopsida</taxon>
        <taxon>eudicotyledons</taxon>
        <taxon>Gunneridae</taxon>
        <taxon>Pentapetalae</taxon>
        <taxon>rosids</taxon>
        <taxon>fabids</taxon>
        <taxon>Rosales</taxon>
        <taxon>Moraceae</taxon>
        <taxon>Moreae</taxon>
        <taxon>Morus</taxon>
    </lineage>
</organism>
<keyword evidence="3" id="KW-1185">Reference proteome</keyword>
<reference evidence="3" key="1">
    <citation type="submission" date="2013-01" db="EMBL/GenBank/DDBJ databases">
        <title>Draft Genome Sequence of a Mulberry Tree, Morus notabilis C.K. Schneid.</title>
        <authorList>
            <person name="He N."/>
            <person name="Zhao S."/>
        </authorList>
    </citation>
    <scope>NUCLEOTIDE SEQUENCE</scope>
</reference>
<sequence length="75" mass="8874">MAIPNFPDFTALPELGDEPFYENEMMPPNPLPLNQKILRWIMLQYTTRKLENAAEEKDRELFRHDSISPRSLDQI</sequence>
<gene>
    <name evidence="2" type="ORF">L484_010279</name>
</gene>
<feature type="region of interest" description="Disordered" evidence="1">
    <location>
        <begin position="54"/>
        <end position="75"/>
    </location>
</feature>
<name>W9QXY2_9ROSA</name>
<dbReference type="EMBL" id="KE343845">
    <property type="protein sequence ID" value="EXB44173.1"/>
    <property type="molecule type" value="Genomic_DNA"/>
</dbReference>
<evidence type="ECO:0000313" key="3">
    <source>
        <dbReference type="Proteomes" id="UP000030645"/>
    </source>
</evidence>
<evidence type="ECO:0000313" key="2">
    <source>
        <dbReference type="EMBL" id="EXB44173.1"/>
    </source>
</evidence>
<evidence type="ECO:0000256" key="1">
    <source>
        <dbReference type="SAM" id="MobiDB-lite"/>
    </source>
</evidence>
<protein>
    <submittedName>
        <fullName evidence="2">Uncharacterized protein</fullName>
    </submittedName>
</protein>
<feature type="compositionally biased region" description="Basic and acidic residues" evidence="1">
    <location>
        <begin position="54"/>
        <end position="67"/>
    </location>
</feature>
<dbReference type="AlphaFoldDB" id="W9QXY2"/>
<proteinExistence type="predicted"/>
<accession>W9QXY2</accession>
<dbReference type="Proteomes" id="UP000030645">
    <property type="component" value="Unassembled WGS sequence"/>
</dbReference>